<comment type="caution">
    <text evidence="1">The sequence shown here is derived from an EMBL/GenBank/DDBJ whole genome shotgun (WGS) entry which is preliminary data.</text>
</comment>
<accession>A0ABR1WVS5</accession>
<dbReference type="Proteomes" id="UP001480595">
    <property type="component" value="Unassembled WGS sequence"/>
</dbReference>
<dbReference type="EMBL" id="JAQQWL010000002">
    <property type="protein sequence ID" value="KAK8087265.1"/>
    <property type="molecule type" value="Genomic_DNA"/>
</dbReference>
<name>A0ABR1WVS5_9PEZI</name>
<evidence type="ECO:0000313" key="2">
    <source>
        <dbReference type="Proteomes" id="UP001480595"/>
    </source>
</evidence>
<proteinExistence type="predicted"/>
<reference evidence="1 2" key="1">
    <citation type="submission" date="2023-01" db="EMBL/GenBank/DDBJ databases">
        <title>Analysis of 21 Apiospora genomes using comparative genomics revels a genus with tremendous synthesis potential of carbohydrate active enzymes and secondary metabolites.</title>
        <authorList>
            <person name="Sorensen T."/>
        </authorList>
    </citation>
    <scope>NUCLEOTIDE SEQUENCE [LARGE SCALE GENOMIC DNA]</scope>
    <source>
        <strain evidence="1 2">CBS 135458</strain>
    </source>
</reference>
<sequence>MVRLHRFATWDCPETDGMSIAAQHTLLRGAGPQDRTISNRETLMNIMKPADNGSSWIVDT</sequence>
<protein>
    <submittedName>
        <fullName evidence="1">Uncharacterized protein</fullName>
    </submittedName>
</protein>
<keyword evidence="2" id="KW-1185">Reference proteome</keyword>
<dbReference type="RefSeq" id="XP_066721789.1">
    <property type="nucleotide sequence ID" value="XM_066853648.1"/>
</dbReference>
<gene>
    <name evidence="1" type="ORF">PG994_002239</name>
</gene>
<organism evidence="1 2">
    <name type="scientific">Apiospora phragmitis</name>
    <dbReference type="NCBI Taxonomy" id="2905665"/>
    <lineage>
        <taxon>Eukaryota</taxon>
        <taxon>Fungi</taxon>
        <taxon>Dikarya</taxon>
        <taxon>Ascomycota</taxon>
        <taxon>Pezizomycotina</taxon>
        <taxon>Sordariomycetes</taxon>
        <taxon>Xylariomycetidae</taxon>
        <taxon>Amphisphaeriales</taxon>
        <taxon>Apiosporaceae</taxon>
        <taxon>Apiospora</taxon>
    </lineage>
</organism>
<evidence type="ECO:0000313" key="1">
    <source>
        <dbReference type="EMBL" id="KAK8087265.1"/>
    </source>
</evidence>
<dbReference type="GeneID" id="92086711"/>